<protein>
    <submittedName>
        <fullName evidence="2">Uncharacterized protein</fullName>
    </submittedName>
</protein>
<dbReference type="Proteomes" id="UP000403266">
    <property type="component" value="Unassembled WGS sequence"/>
</dbReference>
<evidence type="ECO:0000313" key="3">
    <source>
        <dbReference type="Proteomes" id="UP000403266"/>
    </source>
</evidence>
<proteinExistence type="predicted"/>
<accession>A0A5N7MAA5</accession>
<feature type="region of interest" description="Disordered" evidence="1">
    <location>
        <begin position="199"/>
        <end position="224"/>
    </location>
</feature>
<keyword evidence="3" id="KW-1185">Reference proteome</keyword>
<comment type="caution">
    <text evidence="2">The sequence shown here is derived from an EMBL/GenBank/DDBJ whole genome shotgun (WGS) entry which is preliminary data.</text>
</comment>
<dbReference type="EMBL" id="VOSK01000001">
    <property type="protein sequence ID" value="MPR23832.1"/>
    <property type="molecule type" value="Genomic_DNA"/>
</dbReference>
<gene>
    <name evidence="2" type="ORF">FS320_01000</name>
</gene>
<evidence type="ECO:0000313" key="2">
    <source>
        <dbReference type="EMBL" id="MPR23832.1"/>
    </source>
</evidence>
<sequence>MTGLWAMAFDLNGLVYGQVGLKSICRKREARVIVGPFAHLSAFVDTLWGVRRRHLGEESDESVVFHRVDDATLVRAPAEVPFFRTAKDPMHPFLAAELLWRAQTALDSDEDVDSRLAIVEQGYGGPRIDPKTREEYEEEADFDLPADALVPGPKAQVKGEAIRVQVVPVSPAKAEACVSSLPVPAVSGLRASRTVNSLSAAPVSPAPAEKSPPEKDSAPGRRTSVSIDWSNLPVCVVEQKITAGFSYLKAKPRIG</sequence>
<reference evidence="2 3" key="1">
    <citation type="journal article" date="2019" name="Syst. Appl. Microbiol.">
        <title>Microvirga tunisiensis sp. nov., a root nodule symbiotic bacterium isolated from Lupinus micranthus and L. luteus grown in Northern Tunisia.</title>
        <authorList>
            <person name="Msaddak A."/>
            <person name="Rejili M."/>
            <person name="Duran D."/>
            <person name="Mars M."/>
            <person name="Palacios J.M."/>
            <person name="Ruiz-Argueso T."/>
            <person name="Rey L."/>
            <person name="Imperial J."/>
        </authorList>
    </citation>
    <scope>NUCLEOTIDE SEQUENCE [LARGE SCALE GENOMIC DNA]</scope>
    <source>
        <strain evidence="2 3">Lmie10</strain>
    </source>
</reference>
<name>A0A5N7MAA5_9HYPH</name>
<evidence type="ECO:0000256" key="1">
    <source>
        <dbReference type="SAM" id="MobiDB-lite"/>
    </source>
</evidence>
<feature type="compositionally biased region" description="Low complexity" evidence="1">
    <location>
        <begin position="199"/>
        <end position="209"/>
    </location>
</feature>
<organism evidence="2 3">
    <name type="scientific">Microvirga tunisiensis</name>
    <dbReference type="NCBI Taxonomy" id="2108360"/>
    <lineage>
        <taxon>Bacteria</taxon>
        <taxon>Pseudomonadati</taxon>
        <taxon>Pseudomonadota</taxon>
        <taxon>Alphaproteobacteria</taxon>
        <taxon>Hyphomicrobiales</taxon>
        <taxon>Methylobacteriaceae</taxon>
        <taxon>Microvirga</taxon>
    </lineage>
</organism>
<dbReference type="AlphaFoldDB" id="A0A5N7MAA5"/>
<dbReference type="RefSeq" id="WP_152708729.1">
    <property type="nucleotide sequence ID" value="NZ_VOSJ01000001.1"/>
</dbReference>
<dbReference type="OrthoDB" id="10020622at2"/>